<dbReference type="EC" id="3.4.19.12" evidence="4"/>
<dbReference type="Pfam" id="PF22486">
    <property type="entry name" value="MATH_2"/>
    <property type="match status" value="1"/>
</dbReference>
<feature type="domain" description="MATH" evidence="14">
    <location>
        <begin position="88"/>
        <end position="226"/>
    </location>
</feature>
<comment type="caution">
    <text evidence="16">The sequence shown here is derived from an EMBL/GenBank/DDBJ whole genome shotgun (WGS) entry which is preliminary data.</text>
</comment>
<gene>
    <name evidence="16" type="primary">USP7</name>
    <name evidence="16" type="ORF">Tcan_06425</name>
</gene>
<dbReference type="SUPFAM" id="SSF54001">
    <property type="entry name" value="Cysteine proteinases"/>
    <property type="match status" value="1"/>
</dbReference>
<evidence type="ECO:0000256" key="11">
    <source>
        <dbReference type="ARBA" id="ARBA00031500"/>
    </source>
</evidence>
<proteinExistence type="inferred from homology"/>
<dbReference type="GO" id="GO:0031647">
    <property type="term" value="P:regulation of protein stability"/>
    <property type="evidence" value="ECO:0007669"/>
    <property type="project" value="TreeGrafter"/>
</dbReference>
<feature type="domain" description="USP" evidence="15">
    <location>
        <begin position="245"/>
        <end position="554"/>
    </location>
</feature>
<dbReference type="GO" id="GO:0006508">
    <property type="term" value="P:proteolysis"/>
    <property type="evidence" value="ECO:0007669"/>
    <property type="project" value="UniProtKB-KW"/>
</dbReference>
<feature type="region of interest" description="Disordered" evidence="13">
    <location>
        <begin position="904"/>
        <end position="968"/>
    </location>
</feature>
<evidence type="ECO:0000256" key="2">
    <source>
        <dbReference type="ARBA" id="ARBA00004123"/>
    </source>
</evidence>
<dbReference type="InterPro" id="IPR038765">
    <property type="entry name" value="Papain-like_cys_pep_sf"/>
</dbReference>
<evidence type="ECO:0000256" key="6">
    <source>
        <dbReference type="ARBA" id="ARBA00022670"/>
    </source>
</evidence>
<protein>
    <recommendedName>
        <fullName evidence="5">Ubiquitin carboxyl-terminal hydrolase 7</fullName>
        <ecNumber evidence="4">3.4.19.12</ecNumber>
    </recommendedName>
    <alternativeName>
        <fullName evidence="12">Ubiquitin thioesterase 7</fullName>
    </alternativeName>
    <alternativeName>
        <fullName evidence="11">Ubiquitin-specific-processing protease 7</fullName>
    </alternativeName>
</protein>
<dbReference type="OrthoDB" id="289038at2759"/>
<dbReference type="GO" id="GO:0004843">
    <property type="term" value="F:cysteine-type deubiquitinase activity"/>
    <property type="evidence" value="ECO:0007669"/>
    <property type="project" value="UniProtKB-EC"/>
</dbReference>
<dbReference type="PANTHER" id="PTHR24006">
    <property type="entry name" value="UBIQUITIN CARBOXYL-TERMINAL HYDROLASE"/>
    <property type="match status" value="1"/>
</dbReference>
<dbReference type="InterPro" id="IPR028889">
    <property type="entry name" value="USP"/>
</dbReference>
<dbReference type="PROSITE" id="PS50235">
    <property type="entry name" value="USP_3"/>
    <property type="match status" value="1"/>
</dbReference>
<sequence length="1291" mass="147287">MTNDVGSGERGRNMKNSDTDEELDTVAPFAEEQEDKENTRSKMNILKAVAQRAHHEEQMDTSDQNGASSDQGSPVSGDAEEDDPYKPEATLHLDIDHFSDFSRGTSETHQRLSRPVYVRGLPWRILAMPREQTRVNMDRRTNARAFGFFLQCNGEAEAISWSCTASAVLIVLAQKSGIENHVRRINHTFYQKENDWGYSQFLPCETLLNPENGFIKDDTIKLEVTVMADAPHGVQWDSKKHAGFIGLKNQGATCYMNSILQTFFFTNMLRKAVYQMPTENDDPETSVALAMQRVFYELQKSDKPVGTKKLTKSFGWDSVESFHQHDVQELCRVLLDNLENKMAGTKVKNTIPSLFEGKMKSYVRCKNVSFESNREESFYDLQLNIKGKANVMESFDDYTATETLDGDNKYDAGEFGLQPAEKGVKFISFPPVLHLQLMRFQYDAQQDANVKINDRFEFPALLNLNKFVEDGDSKEPIDFVLHAVLVHSGDFHGGHYVVFINTNMSGPAKWCKFDDDVVSRASVRDAIDSNYGGDDPELPGKSFTNAYMLVYIQKNRLNEVLCPVTEDDIPRHLRLRFEEEKSADAKKKKEKMEAHLFTEVIVILEEYMFDYNGFDLFDPKILDDVQHLKVEKKMTIDQLYCLFAKEFHVEEDAFRLWQVQENTVRDERSNAPSLNRLRPSALLKRDNERANAINTVDALLDSDRNIIFMEVAPDSGGSKISLPAYNEAHDMMFFLKYYDGDQRQTFFSGHIMINCKSTIRAHVPQILERVRLPLGTELKFYEEIAPERMRPLCIDDVLSQDHALVEMIDGAILVFERADKSSPENNAHMYYTHKYNTMLVEAVQNPDGFGTPLTERFAPVQGEISQTWTMGQVMQWIANGIGCPADRILLWKNEWELCSLSSKESSSDDFDFEINDDEASNRNSADEKSSSGTDLKTDDDMCSLEDQDPDGSLSADTNAEDEELDGDLASPVDVEIISVDSRGTDCDDAEMKKELSPTVNDQQQAQLPTSSILLVSQYNEKPTTNHINEHEMRVCSVKDLLGLTGPHRHDPRRQKRYRIYYTKMPIPVSDLERRYKMRLQCMDEKMQISEITVFPPRNGTVQSILSEAQREFRFSQNGTKILRLVYTGQVSHALRVYQVFNSELPAMEVYSKIGNSTYAARVEEVPEDELTVRAGEYLLPVAHFDKDPSRMFGVPFYIKVTNGETLESVSERIRKKLDVSEKEFEKYKFAIILNNRVSKYLDKENVVNLNELAQAHFTGLVSAPWLGLDHMNKSRGTRGSHTTEKAIVIHN</sequence>
<dbReference type="Gene3D" id="2.60.210.10">
    <property type="entry name" value="Apoptosis, Tumor Necrosis Factor Receptor Associated Protein 2, Chain A"/>
    <property type="match status" value="1"/>
</dbReference>
<keyword evidence="10" id="KW-0539">Nucleus</keyword>
<dbReference type="GO" id="GO:0005829">
    <property type="term" value="C:cytosol"/>
    <property type="evidence" value="ECO:0007669"/>
    <property type="project" value="TreeGrafter"/>
</dbReference>
<dbReference type="STRING" id="6265.A0A0B2W3C8"/>
<feature type="compositionally biased region" description="Basic and acidic residues" evidence="13">
    <location>
        <begin position="7"/>
        <end position="18"/>
    </location>
</feature>
<dbReference type="PROSITE" id="PS00972">
    <property type="entry name" value="USP_1"/>
    <property type="match status" value="1"/>
</dbReference>
<comment type="similarity">
    <text evidence="3">Belongs to the peptidase C19 family.</text>
</comment>
<accession>A0A0B2W3C8</accession>
<dbReference type="GO" id="GO:0016579">
    <property type="term" value="P:protein deubiquitination"/>
    <property type="evidence" value="ECO:0007669"/>
    <property type="project" value="InterPro"/>
</dbReference>
<dbReference type="SMART" id="SM00061">
    <property type="entry name" value="MATH"/>
    <property type="match status" value="1"/>
</dbReference>
<dbReference type="PANTHER" id="PTHR24006:SF644">
    <property type="entry name" value="UBIQUITIN CARBOXYL-TERMINAL HYDROLASE 7"/>
    <property type="match status" value="1"/>
</dbReference>
<feature type="compositionally biased region" description="Acidic residues" evidence="13">
    <location>
        <begin position="907"/>
        <end position="918"/>
    </location>
</feature>
<dbReference type="Pfam" id="PF12436">
    <property type="entry name" value="USP7_ICP0_bdg"/>
    <property type="match status" value="1"/>
</dbReference>
<dbReference type="SUPFAM" id="SSF49599">
    <property type="entry name" value="TRAF domain-like"/>
    <property type="match status" value="1"/>
</dbReference>
<dbReference type="CDD" id="cd02659">
    <property type="entry name" value="peptidase_C19C"/>
    <property type="match status" value="1"/>
</dbReference>
<name>A0A0B2W3C8_TOXCA</name>
<comment type="catalytic activity">
    <reaction evidence="1">
        <text>Thiol-dependent hydrolysis of ester, thioester, amide, peptide and isopeptide bonds formed by the C-terminal Gly of ubiquitin (a 76-residue protein attached to proteins as an intracellular targeting signal).</text>
        <dbReference type="EC" id="3.4.19.12"/>
    </reaction>
</comment>
<dbReference type="Proteomes" id="UP000031036">
    <property type="component" value="Unassembled WGS sequence"/>
</dbReference>
<evidence type="ECO:0000313" key="17">
    <source>
        <dbReference type="Proteomes" id="UP000031036"/>
    </source>
</evidence>
<dbReference type="PROSITE" id="PS50144">
    <property type="entry name" value="MATH"/>
    <property type="match status" value="1"/>
</dbReference>
<evidence type="ECO:0000256" key="10">
    <source>
        <dbReference type="ARBA" id="ARBA00023242"/>
    </source>
</evidence>
<dbReference type="Pfam" id="PF14533">
    <property type="entry name" value="USP7_C2"/>
    <property type="match status" value="1"/>
</dbReference>
<dbReference type="PROSITE" id="PS00973">
    <property type="entry name" value="USP_2"/>
    <property type="match status" value="1"/>
</dbReference>
<evidence type="ECO:0000256" key="8">
    <source>
        <dbReference type="ARBA" id="ARBA00022801"/>
    </source>
</evidence>
<dbReference type="InterPro" id="IPR029346">
    <property type="entry name" value="USP_C"/>
</dbReference>
<dbReference type="EMBL" id="JPKZ01000228">
    <property type="protein sequence ID" value="KHN88488.1"/>
    <property type="molecule type" value="Genomic_DNA"/>
</dbReference>
<evidence type="ECO:0000256" key="3">
    <source>
        <dbReference type="ARBA" id="ARBA00009085"/>
    </source>
</evidence>
<keyword evidence="8 16" id="KW-0378">Hydrolase</keyword>
<keyword evidence="6" id="KW-0645">Protease</keyword>
<evidence type="ECO:0000256" key="13">
    <source>
        <dbReference type="SAM" id="MobiDB-lite"/>
    </source>
</evidence>
<dbReference type="Pfam" id="PF00443">
    <property type="entry name" value="UCH"/>
    <property type="match status" value="1"/>
</dbReference>
<evidence type="ECO:0000256" key="1">
    <source>
        <dbReference type="ARBA" id="ARBA00000707"/>
    </source>
</evidence>
<dbReference type="Gene3D" id="3.90.70.10">
    <property type="entry name" value="Cysteine proteinases"/>
    <property type="match status" value="1"/>
</dbReference>
<dbReference type="FunFam" id="3.90.70.10:FF:000005">
    <property type="entry name" value="Ubiquitin carboxyl-terminal hydrolase 7"/>
    <property type="match status" value="1"/>
</dbReference>
<evidence type="ECO:0000313" key="16">
    <source>
        <dbReference type="EMBL" id="KHN88488.1"/>
    </source>
</evidence>
<dbReference type="InterPro" id="IPR002083">
    <property type="entry name" value="MATH/TRAF_dom"/>
</dbReference>
<evidence type="ECO:0000256" key="9">
    <source>
        <dbReference type="ARBA" id="ARBA00022807"/>
    </source>
</evidence>
<dbReference type="InterPro" id="IPR024729">
    <property type="entry name" value="USP7_ICP0-binding_dom"/>
</dbReference>
<dbReference type="InterPro" id="IPR018200">
    <property type="entry name" value="USP_CS"/>
</dbReference>
<feature type="compositionally biased region" description="Acidic residues" evidence="13">
    <location>
        <begin position="940"/>
        <end position="949"/>
    </location>
</feature>
<dbReference type="OMA" id="QFLPCET"/>
<dbReference type="InterPro" id="IPR008974">
    <property type="entry name" value="TRAF-like"/>
</dbReference>
<evidence type="ECO:0000259" key="14">
    <source>
        <dbReference type="PROSITE" id="PS50144"/>
    </source>
</evidence>
<evidence type="ECO:0000256" key="12">
    <source>
        <dbReference type="ARBA" id="ARBA00031508"/>
    </source>
</evidence>
<organism evidence="16 17">
    <name type="scientific">Toxocara canis</name>
    <name type="common">Canine roundworm</name>
    <dbReference type="NCBI Taxonomy" id="6265"/>
    <lineage>
        <taxon>Eukaryota</taxon>
        <taxon>Metazoa</taxon>
        <taxon>Ecdysozoa</taxon>
        <taxon>Nematoda</taxon>
        <taxon>Chromadorea</taxon>
        <taxon>Rhabditida</taxon>
        <taxon>Spirurina</taxon>
        <taxon>Ascaridomorpha</taxon>
        <taxon>Ascaridoidea</taxon>
        <taxon>Toxocaridae</taxon>
        <taxon>Toxocara</taxon>
    </lineage>
</organism>
<feature type="compositionally biased region" description="Basic and acidic residues" evidence="13">
    <location>
        <begin position="924"/>
        <end position="939"/>
    </location>
</feature>
<feature type="region of interest" description="Disordered" evidence="13">
    <location>
        <begin position="1"/>
        <end position="85"/>
    </location>
</feature>
<keyword evidence="7" id="KW-0833">Ubl conjugation pathway</keyword>
<dbReference type="GO" id="GO:0005634">
    <property type="term" value="C:nucleus"/>
    <property type="evidence" value="ECO:0007669"/>
    <property type="project" value="UniProtKB-SubCell"/>
</dbReference>
<dbReference type="InterPro" id="IPR050164">
    <property type="entry name" value="Peptidase_C19"/>
</dbReference>
<evidence type="ECO:0000259" key="15">
    <source>
        <dbReference type="PROSITE" id="PS50235"/>
    </source>
</evidence>
<keyword evidence="17" id="KW-1185">Reference proteome</keyword>
<feature type="compositionally biased region" description="Polar residues" evidence="13">
    <location>
        <begin position="61"/>
        <end position="74"/>
    </location>
</feature>
<dbReference type="InterPro" id="IPR001394">
    <property type="entry name" value="Peptidase_C19_UCH"/>
</dbReference>
<dbReference type="Gene3D" id="3.10.20.90">
    <property type="entry name" value="Phosphatidylinositol 3-kinase Catalytic Subunit, Chain A, domain 1"/>
    <property type="match status" value="1"/>
</dbReference>
<keyword evidence="9" id="KW-0788">Thiol protease</keyword>
<evidence type="ECO:0000256" key="4">
    <source>
        <dbReference type="ARBA" id="ARBA00012759"/>
    </source>
</evidence>
<reference evidence="16 17" key="1">
    <citation type="submission" date="2014-11" db="EMBL/GenBank/DDBJ databases">
        <title>Genetic blueprint of the zoonotic pathogen Toxocara canis.</title>
        <authorList>
            <person name="Zhu X.-Q."/>
            <person name="Korhonen P.K."/>
            <person name="Cai H."/>
            <person name="Young N.D."/>
            <person name="Nejsum P."/>
            <person name="von Samson-Himmelstjerna G."/>
            <person name="Boag P.R."/>
            <person name="Tan P."/>
            <person name="Li Q."/>
            <person name="Min J."/>
            <person name="Yang Y."/>
            <person name="Wang X."/>
            <person name="Fang X."/>
            <person name="Hall R.S."/>
            <person name="Hofmann A."/>
            <person name="Sternberg P.W."/>
            <person name="Jex A.R."/>
            <person name="Gasser R.B."/>
        </authorList>
    </citation>
    <scope>NUCLEOTIDE SEQUENCE [LARGE SCALE GENOMIC DNA]</scope>
    <source>
        <strain evidence="16">PN_DK_2014</strain>
    </source>
</reference>
<evidence type="ECO:0000256" key="5">
    <source>
        <dbReference type="ARBA" id="ARBA00021393"/>
    </source>
</evidence>
<comment type="subcellular location">
    <subcellularLocation>
        <location evidence="2">Nucleus</location>
    </subcellularLocation>
</comment>
<evidence type="ECO:0000256" key="7">
    <source>
        <dbReference type="ARBA" id="ARBA00022786"/>
    </source>
</evidence>